<protein>
    <submittedName>
        <fullName evidence="2">Uncharacterized protein</fullName>
    </submittedName>
</protein>
<evidence type="ECO:0000313" key="3">
    <source>
        <dbReference type="Proteomes" id="UP001233999"/>
    </source>
</evidence>
<proteinExistence type="predicted"/>
<reference evidence="2" key="1">
    <citation type="journal article" date="2023" name="IScience">
        <title>Live-bearing cockroach genome reveals convergent evolutionary mechanisms linked to viviparity in insects and beyond.</title>
        <authorList>
            <person name="Fouks B."/>
            <person name="Harrison M.C."/>
            <person name="Mikhailova A.A."/>
            <person name="Marchal E."/>
            <person name="English S."/>
            <person name="Carruthers M."/>
            <person name="Jennings E.C."/>
            <person name="Chiamaka E.L."/>
            <person name="Frigard R.A."/>
            <person name="Pippel M."/>
            <person name="Attardo G.M."/>
            <person name="Benoit J.B."/>
            <person name="Bornberg-Bauer E."/>
            <person name="Tobe S.S."/>
        </authorList>
    </citation>
    <scope>NUCLEOTIDE SEQUENCE</scope>
    <source>
        <strain evidence="2">Stay&amp;Tobe</strain>
    </source>
</reference>
<evidence type="ECO:0000256" key="1">
    <source>
        <dbReference type="SAM" id="MobiDB-lite"/>
    </source>
</evidence>
<reference evidence="2" key="2">
    <citation type="submission" date="2023-05" db="EMBL/GenBank/DDBJ databases">
        <authorList>
            <person name="Fouks B."/>
        </authorList>
    </citation>
    <scope>NUCLEOTIDE SEQUENCE</scope>
    <source>
        <strain evidence="2">Stay&amp;Tobe</strain>
        <tissue evidence="2">Testes</tissue>
    </source>
</reference>
<keyword evidence="3" id="KW-1185">Reference proteome</keyword>
<gene>
    <name evidence="2" type="ORF">L9F63_010171</name>
</gene>
<feature type="non-terminal residue" evidence="2">
    <location>
        <position position="1"/>
    </location>
</feature>
<feature type="region of interest" description="Disordered" evidence="1">
    <location>
        <begin position="26"/>
        <end position="66"/>
    </location>
</feature>
<evidence type="ECO:0000313" key="2">
    <source>
        <dbReference type="EMBL" id="KAJ9599350.1"/>
    </source>
</evidence>
<dbReference type="AlphaFoldDB" id="A0AAD8EQF0"/>
<dbReference type="Proteomes" id="UP001233999">
    <property type="component" value="Unassembled WGS sequence"/>
</dbReference>
<name>A0AAD8EQF0_DIPPU</name>
<dbReference type="EMBL" id="JASPKZ010000815">
    <property type="protein sequence ID" value="KAJ9599350.1"/>
    <property type="molecule type" value="Genomic_DNA"/>
</dbReference>
<feature type="non-terminal residue" evidence="2">
    <location>
        <position position="172"/>
    </location>
</feature>
<organism evidence="2 3">
    <name type="scientific">Diploptera punctata</name>
    <name type="common">Pacific beetle cockroach</name>
    <dbReference type="NCBI Taxonomy" id="6984"/>
    <lineage>
        <taxon>Eukaryota</taxon>
        <taxon>Metazoa</taxon>
        <taxon>Ecdysozoa</taxon>
        <taxon>Arthropoda</taxon>
        <taxon>Hexapoda</taxon>
        <taxon>Insecta</taxon>
        <taxon>Pterygota</taxon>
        <taxon>Neoptera</taxon>
        <taxon>Polyneoptera</taxon>
        <taxon>Dictyoptera</taxon>
        <taxon>Blattodea</taxon>
        <taxon>Blaberoidea</taxon>
        <taxon>Blaberidae</taxon>
        <taxon>Diplopterinae</taxon>
        <taxon>Diploptera</taxon>
    </lineage>
</organism>
<feature type="compositionally biased region" description="Polar residues" evidence="1">
    <location>
        <begin position="26"/>
        <end position="42"/>
    </location>
</feature>
<sequence length="172" mass="19689">CPASHEDDHEFRQKQDNTLVRHIHTPTKNQHYRTISPTNQTRPCPRNKERRTTVDRAQQPDNSSDHAFRAQGGWFNGNKSIVFNSILLFTRLCRSTYLCNVSAACTDQFFAIDYSIFFKMWTHNSCAGVASDDDDATHVCAIQVQLSNPIQQNETRMVPPDETLYAPVSRTK</sequence>
<accession>A0AAD8EQF0</accession>
<comment type="caution">
    <text evidence="2">The sequence shown here is derived from an EMBL/GenBank/DDBJ whole genome shotgun (WGS) entry which is preliminary data.</text>
</comment>